<keyword evidence="1" id="KW-0812">Transmembrane</keyword>
<feature type="non-terminal residue" evidence="2">
    <location>
        <position position="794"/>
    </location>
</feature>
<organism evidence="2 3">
    <name type="scientific">Symbiodinium necroappetens</name>
    <dbReference type="NCBI Taxonomy" id="1628268"/>
    <lineage>
        <taxon>Eukaryota</taxon>
        <taxon>Sar</taxon>
        <taxon>Alveolata</taxon>
        <taxon>Dinophyceae</taxon>
        <taxon>Suessiales</taxon>
        <taxon>Symbiodiniaceae</taxon>
        <taxon>Symbiodinium</taxon>
    </lineage>
</organism>
<keyword evidence="1" id="KW-0472">Membrane</keyword>
<dbReference type="Proteomes" id="UP000601435">
    <property type="component" value="Unassembled WGS sequence"/>
</dbReference>
<accession>A0A812NDL9</accession>
<keyword evidence="1" id="KW-1133">Transmembrane helix</keyword>
<comment type="caution">
    <text evidence="2">The sequence shown here is derived from an EMBL/GenBank/DDBJ whole genome shotgun (WGS) entry which is preliminary data.</text>
</comment>
<feature type="transmembrane region" description="Helical" evidence="1">
    <location>
        <begin position="57"/>
        <end position="81"/>
    </location>
</feature>
<evidence type="ECO:0000256" key="1">
    <source>
        <dbReference type="SAM" id="Phobius"/>
    </source>
</evidence>
<gene>
    <name evidence="2" type="primary">Ide</name>
    <name evidence="2" type="ORF">SNEC2469_LOCUS7585</name>
</gene>
<evidence type="ECO:0000313" key="3">
    <source>
        <dbReference type="Proteomes" id="UP000601435"/>
    </source>
</evidence>
<protein>
    <submittedName>
        <fullName evidence="2">Ide protein</fullName>
    </submittedName>
</protein>
<evidence type="ECO:0000313" key="2">
    <source>
        <dbReference type="EMBL" id="CAE7305960.1"/>
    </source>
</evidence>
<keyword evidence="3" id="KW-1185">Reference proteome</keyword>
<proteinExistence type="predicted"/>
<dbReference type="AlphaFoldDB" id="A0A812NDL9"/>
<dbReference type="EMBL" id="CAJNJA010012829">
    <property type="protein sequence ID" value="CAE7305960.1"/>
    <property type="molecule type" value="Genomic_DNA"/>
</dbReference>
<reference evidence="2" key="1">
    <citation type="submission" date="2021-02" db="EMBL/GenBank/DDBJ databases">
        <authorList>
            <person name="Dougan E. K."/>
            <person name="Rhodes N."/>
            <person name="Thang M."/>
            <person name="Chan C."/>
        </authorList>
    </citation>
    <scope>NUCLEOTIDE SEQUENCE</scope>
</reference>
<dbReference type="OrthoDB" id="428197at2759"/>
<sequence>MALCCDDPIDGEVKRSEHWSYVGQGRGAYETVSDVVFVGHGKGSIQKEVKTEKRPTNAWPCIVAIGLIFLLLVGIFLIFLLHRPAAAADEFVYTTRAPPPPKQIIIKHHYITQNRDKVVGYPVPGPSHVVYHKVYSPHTHFDCSTDAMNYRAWSAKHQKWCCWAESVACPTKVVNVDKYVPVTKAVPVTVPKVHYVTVRGPEPKPKIVHIKVPSRPLPPKVVKEPVPVRGERPPAHIHYKYVPVAHPVKVPKVVYDTKVVKQPVAVKKYVPKVVHEPPKIIHKTHIIYDHHHEYDCVEGFHDYKHLWSTPHREYCCWKESRGCPGTHEEDHLNVVTHTKYIDVPVPSPPKVVIRHHKIVKTSHHEQRHFNCHAGYSNWYFGWSKTKQDWCCAHESRGCEGTWKGHMHIHASMGASIHAAAAGAGKATGTIYDCDAGYSNWEHGWSDSKKLWCCEHHEKGCADHHCYHGEPDDWSDEKSQYCCGHFQRGCPHTTLSPLGCQAPCTHGGHTSVCMERITWAEENHFSGRSNACALAYSQVQVECDICRGCTIEAAGCEVHVATSEAFDCDAALNNFFRAWSPPKKHWCCSVKGKGCEGAQPPAVDPGAGMVWKHVQVNGYWTWVAVTVSGGGAAVTASLPYDCHVGLANWHIGWSAPKKTWCCANQKMGCEGAAGGGAAGGAGHFHTHTEVHVFHGGAAGGAAGGAGFPPGAAGQGMEWKWENDGGHWHWGQIHMEGSPKYDCHAGLAKFKTGWSTGKTAWCCHFEGQVENPWLDGEVLLPGMALVGESGVVRVLG</sequence>
<name>A0A812NDL9_9DINO</name>